<reference evidence="3" key="1">
    <citation type="submission" date="2021-02" db="EMBL/GenBank/DDBJ databases">
        <title>Genome sequence Cadophora malorum strain M34.</title>
        <authorList>
            <person name="Stefanovic E."/>
            <person name="Vu D."/>
            <person name="Scully C."/>
            <person name="Dijksterhuis J."/>
            <person name="Roader J."/>
            <person name="Houbraken J."/>
        </authorList>
    </citation>
    <scope>NUCLEOTIDE SEQUENCE</scope>
    <source>
        <strain evidence="3">M34</strain>
    </source>
</reference>
<dbReference type="PROSITE" id="PS51782">
    <property type="entry name" value="LYSM"/>
    <property type="match status" value="1"/>
</dbReference>
<dbReference type="SMART" id="SM00257">
    <property type="entry name" value="LysM"/>
    <property type="match status" value="1"/>
</dbReference>
<dbReference type="EMBL" id="JAFJYH010000019">
    <property type="protein sequence ID" value="KAG4424559.1"/>
    <property type="molecule type" value="Genomic_DNA"/>
</dbReference>
<keyword evidence="1" id="KW-0812">Transmembrane</keyword>
<dbReference type="InterPro" id="IPR018392">
    <property type="entry name" value="LysM"/>
</dbReference>
<dbReference type="InterPro" id="IPR036779">
    <property type="entry name" value="LysM_dom_sf"/>
</dbReference>
<feature type="transmembrane region" description="Helical" evidence="1">
    <location>
        <begin position="79"/>
        <end position="100"/>
    </location>
</feature>
<proteinExistence type="predicted"/>
<gene>
    <name evidence="3" type="ORF">IFR04_002269</name>
</gene>
<keyword evidence="1" id="KW-0472">Membrane</keyword>
<dbReference type="Proteomes" id="UP000664132">
    <property type="component" value="Unassembled WGS sequence"/>
</dbReference>
<evidence type="ECO:0000313" key="3">
    <source>
        <dbReference type="EMBL" id="KAG4424559.1"/>
    </source>
</evidence>
<dbReference type="CDD" id="cd00118">
    <property type="entry name" value="LysM"/>
    <property type="match status" value="1"/>
</dbReference>
<comment type="caution">
    <text evidence="3">The sequence shown here is derived from an EMBL/GenBank/DDBJ whole genome shotgun (WGS) entry which is preliminary data.</text>
</comment>
<accession>A0A8H7WGN5</accession>
<dbReference type="SUPFAM" id="SSF54106">
    <property type="entry name" value="LysM domain"/>
    <property type="match status" value="1"/>
</dbReference>
<keyword evidence="1" id="KW-1133">Transmembrane helix</keyword>
<dbReference type="Gene3D" id="3.10.350.10">
    <property type="entry name" value="LysM domain"/>
    <property type="match status" value="1"/>
</dbReference>
<sequence length="164" mass="18439">MPRYSQLDSDEEHLPEGMQRVGYDADSRTYTYRDEQGSFWEGEPGARYGVLRPSGTGYQPMTVAAEQEMRRADKAAWRYMLPFFLLVMVVLFSLFKYLGFGTGFLPEPLSCKEGFVSYVVKKGDSCWQIAHDRGAEVADLVRSNEGLKCDLLKAGKEICVPGGN</sequence>
<dbReference type="OrthoDB" id="2107166at2759"/>
<name>A0A8H7WGN5_9HELO</name>
<protein>
    <recommendedName>
        <fullName evidence="2">LysM domain-containing protein</fullName>
    </recommendedName>
</protein>
<dbReference type="Pfam" id="PF01476">
    <property type="entry name" value="LysM"/>
    <property type="match status" value="1"/>
</dbReference>
<organism evidence="3 4">
    <name type="scientific">Cadophora malorum</name>
    <dbReference type="NCBI Taxonomy" id="108018"/>
    <lineage>
        <taxon>Eukaryota</taxon>
        <taxon>Fungi</taxon>
        <taxon>Dikarya</taxon>
        <taxon>Ascomycota</taxon>
        <taxon>Pezizomycotina</taxon>
        <taxon>Leotiomycetes</taxon>
        <taxon>Helotiales</taxon>
        <taxon>Ploettnerulaceae</taxon>
        <taxon>Cadophora</taxon>
    </lineage>
</organism>
<evidence type="ECO:0000313" key="4">
    <source>
        <dbReference type="Proteomes" id="UP000664132"/>
    </source>
</evidence>
<evidence type="ECO:0000259" key="2">
    <source>
        <dbReference type="PROSITE" id="PS51782"/>
    </source>
</evidence>
<dbReference type="AlphaFoldDB" id="A0A8H7WGN5"/>
<feature type="domain" description="LysM" evidence="2">
    <location>
        <begin position="116"/>
        <end position="160"/>
    </location>
</feature>
<evidence type="ECO:0000256" key="1">
    <source>
        <dbReference type="SAM" id="Phobius"/>
    </source>
</evidence>
<keyword evidence="4" id="KW-1185">Reference proteome</keyword>